<protein>
    <submittedName>
        <fullName evidence="6">ABC transporter substrate-binding protein</fullName>
    </submittedName>
</protein>
<comment type="caution">
    <text evidence="6">The sequence shown here is derived from an EMBL/GenBank/DDBJ whole genome shotgun (WGS) entry which is preliminary data.</text>
</comment>
<dbReference type="RefSeq" id="WP_343896973.1">
    <property type="nucleotide sequence ID" value="NZ_BAAAFZ010000060.1"/>
</dbReference>
<keyword evidence="7" id="KW-1185">Reference proteome</keyword>
<keyword evidence="3 4" id="KW-0732">Signal</keyword>
<dbReference type="Pfam" id="PF00496">
    <property type="entry name" value="SBP_bac_5"/>
    <property type="match status" value="1"/>
</dbReference>
<evidence type="ECO:0000256" key="2">
    <source>
        <dbReference type="ARBA" id="ARBA00005695"/>
    </source>
</evidence>
<comment type="subcellular location">
    <subcellularLocation>
        <location evidence="1">Periplasm</location>
    </subcellularLocation>
</comment>
<proteinExistence type="inferred from homology"/>
<dbReference type="SUPFAM" id="SSF53850">
    <property type="entry name" value="Periplasmic binding protein-like II"/>
    <property type="match status" value="1"/>
</dbReference>
<gene>
    <name evidence="6" type="ORF">GCM10009416_38050</name>
</gene>
<evidence type="ECO:0000256" key="4">
    <source>
        <dbReference type="SAM" id="SignalP"/>
    </source>
</evidence>
<feature type="signal peptide" evidence="4">
    <location>
        <begin position="1"/>
        <end position="24"/>
    </location>
</feature>
<dbReference type="InterPro" id="IPR000914">
    <property type="entry name" value="SBP_5_dom"/>
</dbReference>
<accession>A0ABN1FR56</accession>
<dbReference type="InterPro" id="IPR039424">
    <property type="entry name" value="SBP_5"/>
</dbReference>
<dbReference type="InterPro" id="IPR030678">
    <property type="entry name" value="Peptide/Ni-bd"/>
</dbReference>
<evidence type="ECO:0000313" key="7">
    <source>
        <dbReference type="Proteomes" id="UP001501588"/>
    </source>
</evidence>
<name>A0ABN1FR56_9PROT</name>
<organism evidence="6 7">
    <name type="scientific">Craurococcus roseus</name>
    <dbReference type="NCBI Taxonomy" id="77585"/>
    <lineage>
        <taxon>Bacteria</taxon>
        <taxon>Pseudomonadati</taxon>
        <taxon>Pseudomonadota</taxon>
        <taxon>Alphaproteobacteria</taxon>
        <taxon>Acetobacterales</taxon>
        <taxon>Acetobacteraceae</taxon>
        <taxon>Craurococcus</taxon>
    </lineage>
</organism>
<comment type="similarity">
    <text evidence="2">Belongs to the bacterial solute-binding protein 5 family.</text>
</comment>
<dbReference type="InterPro" id="IPR006311">
    <property type="entry name" value="TAT_signal"/>
</dbReference>
<dbReference type="PANTHER" id="PTHR30290:SF38">
    <property type="entry name" value="D,D-DIPEPTIDE-BINDING PERIPLASMIC PROTEIN DDPA-RELATED"/>
    <property type="match status" value="1"/>
</dbReference>
<dbReference type="PROSITE" id="PS51318">
    <property type="entry name" value="TAT"/>
    <property type="match status" value="1"/>
</dbReference>
<evidence type="ECO:0000259" key="5">
    <source>
        <dbReference type="Pfam" id="PF00496"/>
    </source>
</evidence>
<dbReference type="Gene3D" id="3.10.105.10">
    <property type="entry name" value="Dipeptide-binding Protein, Domain 3"/>
    <property type="match status" value="1"/>
</dbReference>
<evidence type="ECO:0000256" key="1">
    <source>
        <dbReference type="ARBA" id="ARBA00004418"/>
    </source>
</evidence>
<dbReference type="Gene3D" id="3.40.190.10">
    <property type="entry name" value="Periplasmic binding protein-like II"/>
    <property type="match status" value="1"/>
</dbReference>
<evidence type="ECO:0000313" key="6">
    <source>
        <dbReference type="EMBL" id="GAA0596053.1"/>
    </source>
</evidence>
<feature type="domain" description="Solute-binding protein family 5" evidence="5">
    <location>
        <begin position="73"/>
        <end position="448"/>
    </location>
</feature>
<evidence type="ECO:0000256" key="3">
    <source>
        <dbReference type="ARBA" id="ARBA00022729"/>
    </source>
</evidence>
<dbReference type="PIRSF" id="PIRSF002741">
    <property type="entry name" value="MppA"/>
    <property type="match status" value="1"/>
</dbReference>
<dbReference type="PANTHER" id="PTHR30290">
    <property type="entry name" value="PERIPLASMIC BINDING COMPONENT OF ABC TRANSPORTER"/>
    <property type="match status" value="1"/>
</dbReference>
<dbReference type="CDD" id="cd08502">
    <property type="entry name" value="PBP2_NikA_DppA_OppA_like_16"/>
    <property type="match status" value="1"/>
</dbReference>
<dbReference type="Proteomes" id="UP001501588">
    <property type="component" value="Unassembled WGS sequence"/>
</dbReference>
<feature type="chain" id="PRO_5046533723" evidence="4">
    <location>
        <begin position="25"/>
        <end position="529"/>
    </location>
</feature>
<sequence length="529" mass="58667">MLRRDLMKGAGAAAAAAFARPALAQPAGARVLRYVPQADLTVIDPVVTTAYVTRHHALMVWDQLYGLDGQLRPQPQMVEGHTVEDDGKRWTFRLREGLLFHDGEPVRGRDCVASIRRWAARDGLGQVLMARLAEMAAPDDRGFTIRLQRPFGPMLETLAKIGPSALFVMPERLAETDPSRQIAEVVGSGPFRFVPGERVVGARAVYERNPAYRPREGGEPSWAAGPKRVHFDRVEWRIMPDPATAAAALQAGEVDWWENPPNDLLPALRRGRDVRLKRGSPLGTVGTGVFNCLHPPFDKPAVRRAVLRAMSQADFMTAAAGTDKELWREGVGVFTPGTPLANDAGMEAITAPRDLERSRRELREAGYNGERVVLLAPSDQPVLAALGEVGADLFRRLGMEVDYRVSDWGTLVQRRASREPPDRGGWNMFHTTWNGLDGINPGVMTYLRANGPNAWFGWPDVPKLESLRQSWFDAPDLEAQKRIAAEIQREVLDSAPYLPTGQYFASTAYRRTITEPISEVFAFWGVRPA</sequence>
<dbReference type="EMBL" id="BAAAFZ010000060">
    <property type="protein sequence ID" value="GAA0596053.1"/>
    <property type="molecule type" value="Genomic_DNA"/>
</dbReference>
<reference evidence="6 7" key="1">
    <citation type="journal article" date="2019" name="Int. J. Syst. Evol. Microbiol.">
        <title>The Global Catalogue of Microorganisms (GCM) 10K type strain sequencing project: providing services to taxonomists for standard genome sequencing and annotation.</title>
        <authorList>
            <consortium name="The Broad Institute Genomics Platform"/>
            <consortium name="The Broad Institute Genome Sequencing Center for Infectious Disease"/>
            <person name="Wu L."/>
            <person name="Ma J."/>
        </authorList>
    </citation>
    <scope>NUCLEOTIDE SEQUENCE [LARGE SCALE GENOMIC DNA]</scope>
    <source>
        <strain evidence="6 7">JCM 9933</strain>
    </source>
</reference>